<name>A0ACB9CEV2_9ASTR</name>
<reference evidence="1 2" key="2">
    <citation type="journal article" date="2022" name="Mol. Ecol. Resour.">
        <title>The genomes of chicory, endive, great burdock and yacon provide insights into Asteraceae paleo-polyploidization history and plant inulin production.</title>
        <authorList>
            <person name="Fan W."/>
            <person name="Wang S."/>
            <person name="Wang H."/>
            <person name="Wang A."/>
            <person name="Jiang F."/>
            <person name="Liu H."/>
            <person name="Zhao H."/>
            <person name="Xu D."/>
            <person name="Zhang Y."/>
        </authorList>
    </citation>
    <scope>NUCLEOTIDE SEQUENCE [LARGE SCALE GENOMIC DNA]</scope>
    <source>
        <strain evidence="2">cv. Yunnan</strain>
        <tissue evidence="1">Leaves</tissue>
    </source>
</reference>
<proteinExistence type="predicted"/>
<keyword evidence="2" id="KW-1185">Reference proteome</keyword>
<organism evidence="1 2">
    <name type="scientific">Smallanthus sonchifolius</name>
    <dbReference type="NCBI Taxonomy" id="185202"/>
    <lineage>
        <taxon>Eukaryota</taxon>
        <taxon>Viridiplantae</taxon>
        <taxon>Streptophyta</taxon>
        <taxon>Embryophyta</taxon>
        <taxon>Tracheophyta</taxon>
        <taxon>Spermatophyta</taxon>
        <taxon>Magnoliopsida</taxon>
        <taxon>eudicotyledons</taxon>
        <taxon>Gunneridae</taxon>
        <taxon>Pentapetalae</taxon>
        <taxon>asterids</taxon>
        <taxon>campanulids</taxon>
        <taxon>Asterales</taxon>
        <taxon>Asteraceae</taxon>
        <taxon>Asteroideae</taxon>
        <taxon>Heliantheae alliance</taxon>
        <taxon>Millerieae</taxon>
        <taxon>Smallanthus</taxon>
    </lineage>
</organism>
<evidence type="ECO:0000313" key="1">
    <source>
        <dbReference type="EMBL" id="KAI3732693.1"/>
    </source>
</evidence>
<comment type="caution">
    <text evidence="1">The sequence shown here is derived from an EMBL/GenBank/DDBJ whole genome shotgun (WGS) entry which is preliminary data.</text>
</comment>
<sequence>MLLFILFVLLSSSLHVFASKPEADALLRWKTSLLNQKNPLLSSWSLHPINVVKLNLSTSRLNGTLTNFTFSSFTSLTHLELRRNDIFGSIPAEIMYLSKLVFLDLSGNHFSRTIPQEIGMLVNLETLSFHSNNLEGHIPVSFRNLTNLGYLRVDDNKLSGYIPREIGNLENLVKLSFSHNELSGQIPISIGNLSKLEQLYLNNNQFNGSILKQLGNLKSLVELILLINRLSGPIPDSLCNLRKLEKFTLQNNKLSGYFPETIGKCTKLRNLVLSDNSIMGSVPESVCNLISLEILHLGNNQLSGSIPGISINCRNLEVLDLGDNKLSGGFPYWIDTRPEKQVLILRGNKLNGTLHTSNTKTPFPKLRILDLSRNQFASLLPSNYFNNFKAMMSIDRAASGELYMSENYMYDDTVVLVVKGLSLELERILVVYTTIDLSFISREQWIMRFRLAKNCGDDRVTFSLVPEEHEDDTIFDGFSWQSVVMGYGFGMLIGLGIGWVTFHLRTPRLYNMIAQEPIQNRK</sequence>
<protein>
    <submittedName>
        <fullName evidence="1">Uncharacterized protein</fullName>
    </submittedName>
</protein>
<dbReference type="Proteomes" id="UP001056120">
    <property type="component" value="Linkage Group LG21"/>
</dbReference>
<dbReference type="EMBL" id="CM042038">
    <property type="protein sequence ID" value="KAI3732693.1"/>
    <property type="molecule type" value="Genomic_DNA"/>
</dbReference>
<evidence type="ECO:0000313" key="2">
    <source>
        <dbReference type="Proteomes" id="UP001056120"/>
    </source>
</evidence>
<reference evidence="2" key="1">
    <citation type="journal article" date="2022" name="Mol. Ecol. Resour.">
        <title>The genomes of chicory, endive, great burdock and yacon provide insights into Asteraceae palaeo-polyploidization history and plant inulin production.</title>
        <authorList>
            <person name="Fan W."/>
            <person name="Wang S."/>
            <person name="Wang H."/>
            <person name="Wang A."/>
            <person name="Jiang F."/>
            <person name="Liu H."/>
            <person name="Zhao H."/>
            <person name="Xu D."/>
            <person name="Zhang Y."/>
        </authorList>
    </citation>
    <scope>NUCLEOTIDE SEQUENCE [LARGE SCALE GENOMIC DNA]</scope>
    <source>
        <strain evidence="2">cv. Yunnan</strain>
    </source>
</reference>
<gene>
    <name evidence="1" type="ORF">L1987_63900</name>
</gene>
<accession>A0ACB9CEV2</accession>